<feature type="signal peptide" evidence="1">
    <location>
        <begin position="1"/>
        <end position="27"/>
    </location>
</feature>
<evidence type="ECO:0000313" key="3">
    <source>
        <dbReference type="Proteomes" id="UP000051236"/>
    </source>
</evidence>
<gene>
    <name evidence="2" type="ORF">FC83_GL002158</name>
</gene>
<keyword evidence="1" id="KW-0732">Signal</keyword>
<dbReference type="AlphaFoldDB" id="X0PIJ6"/>
<dbReference type="OrthoDB" id="2255372at2"/>
<reference evidence="2 3" key="1">
    <citation type="journal article" date="2015" name="Genome Announc.">
        <title>Expanding the biotechnology potential of lactobacilli through comparative genomics of 213 strains and associated genera.</title>
        <authorList>
            <person name="Sun Z."/>
            <person name="Harris H.M."/>
            <person name="McCann A."/>
            <person name="Guo C."/>
            <person name="Argimon S."/>
            <person name="Zhang W."/>
            <person name="Yang X."/>
            <person name="Jeffery I.B."/>
            <person name="Cooney J.C."/>
            <person name="Kagawa T.F."/>
            <person name="Liu W."/>
            <person name="Song Y."/>
            <person name="Salvetti E."/>
            <person name="Wrobel A."/>
            <person name="Rasinkangas P."/>
            <person name="Parkhill J."/>
            <person name="Rea M.C."/>
            <person name="O'Sullivan O."/>
            <person name="Ritari J."/>
            <person name="Douillard F.P."/>
            <person name="Paul Ross R."/>
            <person name="Yang R."/>
            <person name="Briner A.E."/>
            <person name="Felis G.E."/>
            <person name="de Vos W.M."/>
            <person name="Barrangou R."/>
            <person name="Klaenhammer T.R."/>
            <person name="Caufield P.W."/>
            <person name="Cui Y."/>
            <person name="Zhang H."/>
            <person name="O'Toole P.W."/>
        </authorList>
    </citation>
    <scope>NUCLEOTIDE SEQUENCE [LARGE SCALE GENOMIC DNA]</scope>
    <source>
        <strain evidence="2 3">DSM 18527</strain>
    </source>
</reference>
<evidence type="ECO:0000313" key="2">
    <source>
        <dbReference type="EMBL" id="KRM34410.1"/>
    </source>
</evidence>
<dbReference type="EMBL" id="AZGA01000025">
    <property type="protein sequence ID" value="KRM34410.1"/>
    <property type="molecule type" value="Genomic_DNA"/>
</dbReference>
<keyword evidence="3" id="KW-1185">Reference proteome</keyword>
<dbReference type="RefSeq" id="WP_035456316.1">
    <property type="nucleotide sequence ID" value="NZ_AZGA01000025.1"/>
</dbReference>
<feature type="chain" id="PRO_5009980997" description="Surface layer protein A domain-containing protein" evidence="1">
    <location>
        <begin position="28"/>
        <end position="202"/>
    </location>
</feature>
<sequence>MKKRILAVVAMLLVPISMILTPSVAQGAEVLSPTITVGGELFDASIGATPFKEPDVYYDYPTVATVNGEWGANVFYGNDDNKVFAKVVPADSQWRVYGFTSRKDGWYYDVGGDMWLQASQAKVPVADAYDALLNTEAFLSGKGTLDVYRITLVDDEYGVHYAVSRTVYGYIPDGPAPGYGPIIQGGASYNVYGDGQVYYMGP</sequence>
<name>X0PIJ6_9LACO</name>
<dbReference type="PATRIC" id="fig|1423734.3.peg.2179"/>
<evidence type="ECO:0008006" key="4">
    <source>
        <dbReference type="Google" id="ProtNLM"/>
    </source>
</evidence>
<accession>X0PIJ6</accession>
<protein>
    <recommendedName>
        <fullName evidence="4">Surface layer protein A domain-containing protein</fullName>
    </recommendedName>
</protein>
<proteinExistence type="predicted"/>
<comment type="caution">
    <text evidence="2">The sequence shown here is derived from an EMBL/GenBank/DDBJ whole genome shotgun (WGS) entry which is preliminary data.</text>
</comment>
<organism evidence="2 3">
    <name type="scientific">Agrilactobacillus composti DSM 18527 = JCM 14202</name>
    <dbReference type="NCBI Taxonomy" id="1423734"/>
    <lineage>
        <taxon>Bacteria</taxon>
        <taxon>Bacillati</taxon>
        <taxon>Bacillota</taxon>
        <taxon>Bacilli</taxon>
        <taxon>Lactobacillales</taxon>
        <taxon>Lactobacillaceae</taxon>
        <taxon>Agrilactobacillus</taxon>
    </lineage>
</organism>
<dbReference type="Proteomes" id="UP000051236">
    <property type="component" value="Unassembled WGS sequence"/>
</dbReference>
<evidence type="ECO:0000256" key="1">
    <source>
        <dbReference type="SAM" id="SignalP"/>
    </source>
</evidence>